<dbReference type="EMBL" id="DRMH01000081">
    <property type="protein sequence ID" value="HFC98082.1"/>
    <property type="molecule type" value="Genomic_DNA"/>
</dbReference>
<evidence type="ECO:0000313" key="2">
    <source>
        <dbReference type="EMBL" id="HFC98082.1"/>
    </source>
</evidence>
<dbReference type="AlphaFoldDB" id="A0A7C3GTA7"/>
<proteinExistence type="predicted"/>
<gene>
    <name evidence="2" type="ORF">ENJ40_06455</name>
</gene>
<sequence length="185" mass="21516">MFEGRDFRAAAEAFLYPEDASFLGLISYLQALSRRLSLALEEDLRVNNLEELQVEYTRLFITSPYRTPAPPYASVYLSSDRRLKGEGYDEALDFYRRAGYQPVEEGELADHVSYELAFVALLLEEGNLDLLREFLERHFLRWYPRFLTVLKQARPGPFYRALGDLVLGLTNRLREEVTYEKEGLS</sequence>
<dbReference type="Proteomes" id="UP000886043">
    <property type="component" value="Unassembled WGS sequence"/>
</dbReference>
<accession>A0A7C3GTA7</accession>
<dbReference type="Gene3D" id="1.10.3480.10">
    <property type="entry name" value="TorD-like"/>
    <property type="match status" value="1"/>
</dbReference>
<reference evidence="2" key="1">
    <citation type="journal article" date="2020" name="mSystems">
        <title>Genome- and Community-Level Interaction Insights into Carbon Utilization and Element Cycling Functions of Hydrothermarchaeota in Hydrothermal Sediment.</title>
        <authorList>
            <person name="Zhou Z."/>
            <person name="Liu Y."/>
            <person name="Xu W."/>
            <person name="Pan J."/>
            <person name="Luo Z.H."/>
            <person name="Li M."/>
        </authorList>
    </citation>
    <scope>NUCLEOTIDE SEQUENCE [LARGE SCALE GENOMIC DNA]</scope>
    <source>
        <strain evidence="2">HyVt-483</strain>
    </source>
</reference>
<keyword evidence="1" id="KW-0143">Chaperone</keyword>
<organism evidence="2">
    <name type="scientific">Thermosulfurimonas dismutans</name>
    <dbReference type="NCBI Taxonomy" id="999894"/>
    <lineage>
        <taxon>Bacteria</taxon>
        <taxon>Pseudomonadati</taxon>
        <taxon>Thermodesulfobacteriota</taxon>
        <taxon>Thermodesulfobacteria</taxon>
        <taxon>Thermodesulfobacteriales</taxon>
        <taxon>Thermodesulfobacteriaceae</taxon>
        <taxon>Thermosulfurimonas</taxon>
    </lineage>
</organism>
<comment type="caution">
    <text evidence="2">The sequence shown here is derived from an EMBL/GenBank/DDBJ whole genome shotgun (WGS) entry which is preliminary data.</text>
</comment>
<dbReference type="SUPFAM" id="SSF89155">
    <property type="entry name" value="TorD-like"/>
    <property type="match status" value="1"/>
</dbReference>
<dbReference type="InterPro" id="IPR020945">
    <property type="entry name" value="DMSO/NO3_reduct_chaperone"/>
</dbReference>
<evidence type="ECO:0000256" key="1">
    <source>
        <dbReference type="ARBA" id="ARBA00023186"/>
    </source>
</evidence>
<dbReference type="Pfam" id="PF02613">
    <property type="entry name" value="Nitrate_red_del"/>
    <property type="match status" value="1"/>
</dbReference>
<name>A0A7C3GTA7_9BACT</name>
<dbReference type="InterPro" id="IPR036411">
    <property type="entry name" value="TorD-like_sf"/>
</dbReference>
<dbReference type="PANTHER" id="PTHR34227:SF1">
    <property type="entry name" value="DIMETHYL SULFOXIDE REDUCTASE CHAPERONE-RELATED"/>
    <property type="match status" value="1"/>
</dbReference>
<dbReference type="InterPro" id="IPR050289">
    <property type="entry name" value="TorD/DmsD_chaperones"/>
</dbReference>
<protein>
    <recommendedName>
        <fullName evidence="3">Molecular chaperone TorD</fullName>
    </recommendedName>
</protein>
<evidence type="ECO:0008006" key="3">
    <source>
        <dbReference type="Google" id="ProtNLM"/>
    </source>
</evidence>
<dbReference type="PANTHER" id="PTHR34227">
    <property type="entry name" value="CHAPERONE PROTEIN YCDY"/>
    <property type="match status" value="1"/>
</dbReference>